<comment type="caution">
    <text evidence="1">The sequence shown here is derived from an EMBL/GenBank/DDBJ whole genome shotgun (WGS) entry which is preliminary data.</text>
</comment>
<dbReference type="EMBL" id="OFTH01000047">
    <property type="protein sequence ID" value="SOZ72862.1"/>
    <property type="molecule type" value="Genomic_DNA"/>
</dbReference>
<dbReference type="AlphaFoldDB" id="A0A976G555"/>
<gene>
    <name evidence="1" type="ORF">CBM2613_B50010</name>
</gene>
<name>A0A976G555_9BURK</name>
<protein>
    <submittedName>
        <fullName evidence="1">Uncharacterized protein</fullName>
    </submittedName>
</protein>
<accession>A0A976G555</accession>
<evidence type="ECO:0000313" key="2">
    <source>
        <dbReference type="Proteomes" id="UP000256952"/>
    </source>
</evidence>
<proteinExistence type="predicted"/>
<reference evidence="1 2" key="1">
    <citation type="submission" date="2018-01" db="EMBL/GenBank/DDBJ databases">
        <authorList>
            <person name="Clerissi C."/>
        </authorList>
    </citation>
    <scope>NUCLEOTIDE SEQUENCE [LARGE SCALE GENOMIC DNA]</scope>
    <source>
        <strain evidence="1">Cupriavidus taiwanensis STM 8556</strain>
    </source>
</reference>
<evidence type="ECO:0000313" key="1">
    <source>
        <dbReference type="EMBL" id="SOZ72862.1"/>
    </source>
</evidence>
<dbReference type="Proteomes" id="UP000256952">
    <property type="component" value="Chromosome CBM2613_b"/>
</dbReference>
<organism evidence="1 2">
    <name type="scientific">Cupriavidus taiwanensis</name>
    <dbReference type="NCBI Taxonomy" id="164546"/>
    <lineage>
        <taxon>Bacteria</taxon>
        <taxon>Pseudomonadati</taxon>
        <taxon>Pseudomonadota</taxon>
        <taxon>Betaproteobacteria</taxon>
        <taxon>Burkholderiales</taxon>
        <taxon>Burkholderiaceae</taxon>
        <taxon>Cupriavidus</taxon>
    </lineage>
</organism>
<sequence length="155" mass="17359">MLLYLINVVMEVDITKYSHLLTLDSELNRMDKKLAGDAISNCGKLFLSVEIPVLLQREDLVDLPLLVETAFCFDLKEVIFNGAVDAAADDEIIVIVTVHAVNFLTTKNLESRKRRSLELHSKTVCCLSTDGFPRDLGMDRVHGFLFCPSCLASHF</sequence>